<evidence type="ECO:0000256" key="1">
    <source>
        <dbReference type="SAM" id="SignalP"/>
    </source>
</evidence>
<gene>
    <name evidence="3" type="primary">LOC111447065</name>
</gene>
<dbReference type="KEGG" id="cmos:111447065"/>
<feature type="signal peptide" evidence="1">
    <location>
        <begin position="1"/>
        <end position="19"/>
    </location>
</feature>
<dbReference type="GeneID" id="111447065"/>
<evidence type="ECO:0000313" key="3">
    <source>
        <dbReference type="RefSeq" id="XP_022941810.1"/>
    </source>
</evidence>
<accession>A0A6J1FUU7</accession>
<keyword evidence="2" id="KW-1185">Reference proteome</keyword>
<dbReference type="RefSeq" id="XP_022941810.1">
    <property type="nucleotide sequence ID" value="XM_023086042.1"/>
</dbReference>
<name>A0A6J1FUU7_CUCMO</name>
<protein>
    <submittedName>
        <fullName evidence="3">Uncharacterized protein LOC111447065</fullName>
    </submittedName>
</protein>
<dbReference type="Proteomes" id="UP000504609">
    <property type="component" value="Unplaced"/>
</dbReference>
<sequence length="635" mass="71112">MALLCFLLDLRTLPPPILSGLTDSLLQLANLYAISSSSSAGRIGLCYVLKNASSGPDDALLEVAYTPNRIFSLRDFHRAVENLPTDGFIPQINDYETVYCRDVKLSAVLSDQVLYSWGGGNVKRKVIVLSAYAHYDLDSHLEKTLMEAANMRVSVEFVIFKQKSSHLNFIEEDANGLIRRISDIDGCFLELYLPDVRVFQSLVRQWLHDLKDDMKEPLIACFDFKGNLIYSTNQITCNLYMTVTQMIDGFLPCQTCRCHGMPLEVYRKKEMKESSCAISGDFLETSDVMKNTTKVGEKSILFLPSSQCLTKSQPNSSQIKFDIIQRTNLGTLCESVIMGASYVVVPSSESSSAGNDEFELNALAFRGLCGALHSLDQGLVCLSNWNMETLNESTFPCYYILQPSQNGSMFLRRLAGSEEVLYVPDIKTLITAHVCHEIESSILVSLEKVELKDYNPLMHERGLHQKLNVLVKESLEFRSLTPRSEEGTYGNESNGPDYLKGIVNSVKDVEIVTAMDCIEAGVAETWEQLVTHEFPETCPVYVSKDKLDRFSLSPPDGNKQLAVKTSRILERLEIPRQRTKATSPNTISIDLVDPNSPTKKPPIPLVPVLARDQGFTGTQTQLMKPNFNKLKRKRT</sequence>
<dbReference type="PANTHER" id="PTHR38390">
    <property type="entry name" value="OS01G0103900 PROTEIN"/>
    <property type="match status" value="1"/>
</dbReference>
<proteinExistence type="predicted"/>
<feature type="chain" id="PRO_5027052150" evidence="1">
    <location>
        <begin position="20"/>
        <end position="635"/>
    </location>
</feature>
<dbReference type="PANTHER" id="PTHR38390:SF2">
    <property type="entry name" value="OS01G0103900 PROTEIN"/>
    <property type="match status" value="1"/>
</dbReference>
<dbReference type="AlphaFoldDB" id="A0A6J1FUU7"/>
<evidence type="ECO:0000313" key="2">
    <source>
        <dbReference type="Proteomes" id="UP000504609"/>
    </source>
</evidence>
<reference evidence="3" key="1">
    <citation type="submission" date="2025-08" db="UniProtKB">
        <authorList>
            <consortium name="RefSeq"/>
        </authorList>
    </citation>
    <scope>IDENTIFICATION</scope>
    <source>
        <tissue evidence="3">Young leaves</tissue>
    </source>
</reference>
<keyword evidence="1" id="KW-0732">Signal</keyword>
<organism evidence="2 3">
    <name type="scientific">Cucurbita moschata</name>
    <name type="common">Winter crookneck squash</name>
    <name type="synonym">Cucurbita pepo var. moschata</name>
    <dbReference type="NCBI Taxonomy" id="3662"/>
    <lineage>
        <taxon>Eukaryota</taxon>
        <taxon>Viridiplantae</taxon>
        <taxon>Streptophyta</taxon>
        <taxon>Embryophyta</taxon>
        <taxon>Tracheophyta</taxon>
        <taxon>Spermatophyta</taxon>
        <taxon>Magnoliopsida</taxon>
        <taxon>eudicotyledons</taxon>
        <taxon>Gunneridae</taxon>
        <taxon>Pentapetalae</taxon>
        <taxon>rosids</taxon>
        <taxon>fabids</taxon>
        <taxon>Cucurbitales</taxon>
        <taxon>Cucurbitaceae</taxon>
        <taxon>Cucurbiteae</taxon>
        <taxon>Cucurbita</taxon>
    </lineage>
</organism>